<feature type="domain" description="HTH cro/C1-type" evidence="2">
    <location>
        <begin position="10"/>
        <end position="61"/>
    </location>
</feature>
<dbReference type="OrthoDB" id="9801008at2"/>
<evidence type="ECO:0000259" key="2">
    <source>
        <dbReference type="PROSITE" id="PS50943"/>
    </source>
</evidence>
<organism evidence="3 4">
    <name type="scientific">Amedibacillus dolichus</name>
    <dbReference type="NCBI Taxonomy" id="31971"/>
    <lineage>
        <taxon>Bacteria</taxon>
        <taxon>Bacillati</taxon>
        <taxon>Bacillota</taxon>
        <taxon>Erysipelotrichia</taxon>
        <taxon>Erysipelotrichales</taxon>
        <taxon>Erysipelotrichaceae</taxon>
        <taxon>Amedibacillus</taxon>
    </lineage>
</organism>
<comment type="caution">
    <text evidence="3">The sequence shown here is derived from an EMBL/GenBank/DDBJ whole genome shotgun (WGS) entry which is preliminary data.</text>
</comment>
<protein>
    <submittedName>
        <fullName evidence="3">XRE family transcriptional regulator</fullName>
    </submittedName>
</protein>
<dbReference type="PANTHER" id="PTHR46558:SF13">
    <property type="entry name" value="HTH-TYPE TRANSCRIPTIONAL REGULATOR IMMR"/>
    <property type="match status" value="1"/>
</dbReference>
<reference evidence="3 4" key="1">
    <citation type="submission" date="2018-08" db="EMBL/GenBank/DDBJ databases">
        <title>A genome reference for cultivated species of the human gut microbiota.</title>
        <authorList>
            <person name="Zou Y."/>
            <person name="Xue W."/>
            <person name="Luo G."/>
        </authorList>
    </citation>
    <scope>NUCLEOTIDE SEQUENCE [LARGE SCALE GENOMIC DNA]</scope>
    <source>
        <strain evidence="3 4">AF35-6BH</strain>
    </source>
</reference>
<sequence>MNIGNHLMMARKRKGLSQESVAEKLGVSRQTISKWETCETLPDICQAKTLATIYGISLDELITFDSDVQELQDIIERTSEELTNKIDWTKLWRKKYPILNEYQKEVDIPYYASQILSLFLQLEKTYGYNKLNSMLVLKDILATVWKARNT</sequence>
<dbReference type="PROSITE" id="PS50943">
    <property type="entry name" value="HTH_CROC1"/>
    <property type="match status" value="1"/>
</dbReference>
<dbReference type="Pfam" id="PF01381">
    <property type="entry name" value="HTH_3"/>
    <property type="match status" value="1"/>
</dbReference>
<dbReference type="AlphaFoldDB" id="A0A415P4X6"/>
<dbReference type="CDD" id="cd00093">
    <property type="entry name" value="HTH_XRE"/>
    <property type="match status" value="1"/>
</dbReference>
<dbReference type="InterPro" id="IPR001387">
    <property type="entry name" value="Cro/C1-type_HTH"/>
</dbReference>
<dbReference type="GO" id="GO:0003677">
    <property type="term" value="F:DNA binding"/>
    <property type="evidence" value="ECO:0007669"/>
    <property type="project" value="UniProtKB-KW"/>
</dbReference>
<evidence type="ECO:0000256" key="1">
    <source>
        <dbReference type="ARBA" id="ARBA00023125"/>
    </source>
</evidence>
<keyword evidence="4" id="KW-1185">Reference proteome</keyword>
<dbReference type="Proteomes" id="UP000284868">
    <property type="component" value="Unassembled WGS sequence"/>
</dbReference>
<proteinExistence type="predicted"/>
<dbReference type="InterPro" id="IPR010982">
    <property type="entry name" value="Lambda_DNA-bd_dom_sf"/>
</dbReference>
<dbReference type="PANTHER" id="PTHR46558">
    <property type="entry name" value="TRACRIPTIONAL REGULATORY PROTEIN-RELATED-RELATED"/>
    <property type="match status" value="1"/>
</dbReference>
<gene>
    <name evidence="3" type="ORF">DWZ83_08880</name>
</gene>
<evidence type="ECO:0000313" key="3">
    <source>
        <dbReference type="EMBL" id="RHM07666.1"/>
    </source>
</evidence>
<keyword evidence="1" id="KW-0238">DNA-binding</keyword>
<dbReference type="Gene3D" id="1.10.260.40">
    <property type="entry name" value="lambda repressor-like DNA-binding domains"/>
    <property type="match status" value="1"/>
</dbReference>
<dbReference type="EMBL" id="QRPK01000061">
    <property type="protein sequence ID" value="RHM07666.1"/>
    <property type="molecule type" value="Genomic_DNA"/>
</dbReference>
<dbReference type="RefSeq" id="WP_118365820.1">
    <property type="nucleotide sequence ID" value="NZ_JAPFDO010000063.1"/>
</dbReference>
<dbReference type="SMART" id="SM00530">
    <property type="entry name" value="HTH_XRE"/>
    <property type="match status" value="1"/>
</dbReference>
<accession>A0A415P4X6</accession>
<evidence type="ECO:0000313" key="4">
    <source>
        <dbReference type="Proteomes" id="UP000284868"/>
    </source>
</evidence>
<dbReference type="SUPFAM" id="SSF47413">
    <property type="entry name" value="lambda repressor-like DNA-binding domains"/>
    <property type="match status" value="1"/>
</dbReference>
<name>A0A415P4X6_9FIRM</name>